<protein>
    <recommendedName>
        <fullName evidence="1">Ice-binding protein C-terminal domain-containing protein</fullName>
    </recommendedName>
</protein>
<dbReference type="PATRIC" id="fig|423471.3.peg.572"/>
<dbReference type="Proteomes" id="UP000003477">
    <property type="component" value="Unassembled WGS sequence"/>
</dbReference>
<comment type="caution">
    <text evidence="2">The sequence shown here is derived from an EMBL/GenBank/DDBJ whole genome shotgun (WGS) entry which is preliminary data.</text>
</comment>
<feature type="domain" description="Ice-binding protein C-terminal" evidence="1">
    <location>
        <begin position="175"/>
        <end position="198"/>
    </location>
</feature>
<name>G5IZC9_CROWT</name>
<dbReference type="GeneID" id="88764531"/>
<dbReference type="InterPro" id="IPR013424">
    <property type="entry name" value="Ice-binding_C"/>
</dbReference>
<dbReference type="InterPro" id="IPR018247">
    <property type="entry name" value="EF_Hand_1_Ca_BS"/>
</dbReference>
<organism evidence="2 3">
    <name type="scientific">Crocosphaera watsonii WH 0003</name>
    <dbReference type="NCBI Taxonomy" id="423471"/>
    <lineage>
        <taxon>Bacteria</taxon>
        <taxon>Bacillati</taxon>
        <taxon>Cyanobacteriota</taxon>
        <taxon>Cyanophyceae</taxon>
        <taxon>Oscillatoriophycideae</taxon>
        <taxon>Chroococcales</taxon>
        <taxon>Aphanothecaceae</taxon>
        <taxon>Crocosphaera</taxon>
    </lineage>
</organism>
<accession>G5IZC9</accession>
<dbReference type="EMBL" id="AESD01000104">
    <property type="protein sequence ID" value="EHJ14705.1"/>
    <property type="molecule type" value="Genomic_DNA"/>
</dbReference>
<evidence type="ECO:0000313" key="2">
    <source>
        <dbReference type="EMBL" id="EHJ14705.1"/>
    </source>
</evidence>
<dbReference type="AlphaFoldDB" id="G5IZC9"/>
<dbReference type="Pfam" id="PF07589">
    <property type="entry name" value="PEP-CTERM"/>
    <property type="match status" value="1"/>
</dbReference>
<gene>
    <name evidence="2" type="ORF">CWATWH0003_0622</name>
</gene>
<dbReference type="RefSeq" id="WP_007309213.1">
    <property type="nucleotide sequence ID" value="NZ_AESD01000104.1"/>
</dbReference>
<reference evidence="2 3" key="1">
    <citation type="journal article" date="2011" name="Front. Microbiol.">
        <title>Two Strains of Crocosphaera watsonii with Highly Conserved Genomes are Distinguished by Strain-Specific Features.</title>
        <authorList>
            <person name="Bench S.R."/>
            <person name="Ilikchyan I.N."/>
            <person name="Tripp H.J."/>
            <person name="Zehr J.P."/>
        </authorList>
    </citation>
    <scope>NUCLEOTIDE SEQUENCE [LARGE SCALE GENOMIC DNA]</scope>
    <source>
        <strain evidence="2 3">WH 0003</strain>
    </source>
</reference>
<proteinExistence type="predicted"/>
<sequence length="198" mass="21857">MNYRILFSLSVGILVNLLPLNKARAITVPFHREYVDVSLQGIFSANDDNNDQIISPNEVTSFSASFTNDYGLLEEITAEEAKSIDLFEYKIDETNDLAFRVITTGRTLPNLPNDINLQFDVDFQRKGSPDDYCNDSSELDIFRDGDAIAELCDPNGTGITKAIPQVSTSNNSNTQVPEPTSIIALLGLVSLGTVSRFR</sequence>
<evidence type="ECO:0000313" key="3">
    <source>
        <dbReference type="Proteomes" id="UP000003477"/>
    </source>
</evidence>
<dbReference type="PROSITE" id="PS00018">
    <property type="entry name" value="EF_HAND_1"/>
    <property type="match status" value="1"/>
</dbReference>
<evidence type="ECO:0000259" key="1">
    <source>
        <dbReference type="Pfam" id="PF07589"/>
    </source>
</evidence>